<keyword evidence="3" id="KW-1185">Reference proteome</keyword>
<dbReference type="EMBL" id="PPRF01000159">
    <property type="protein sequence ID" value="PNZ24104.1"/>
    <property type="molecule type" value="Genomic_DNA"/>
</dbReference>
<organism evidence="2 3">
    <name type="scientific">Staphylococcus rostri</name>
    <dbReference type="NCBI Taxonomy" id="522262"/>
    <lineage>
        <taxon>Bacteria</taxon>
        <taxon>Bacillati</taxon>
        <taxon>Bacillota</taxon>
        <taxon>Bacilli</taxon>
        <taxon>Bacillales</taxon>
        <taxon>Staphylococcaceae</taxon>
        <taxon>Staphylococcus</taxon>
    </lineage>
</organism>
<protein>
    <recommendedName>
        <fullName evidence="4">Bacteriocin-associated integral membrane family protein</fullName>
    </recommendedName>
</protein>
<accession>A0A2K3YFI3</accession>
<feature type="transmembrane region" description="Helical" evidence="1">
    <location>
        <begin position="242"/>
        <end position="272"/>
    </location>
</feature>
<dbReference type="AlphaFoldDB" id="A0A2K3YFI3"/>
<evidence type="ECO:0000256" key="1">
    <source>
        <dbReference type="SAM" id="Phobius"/>
    </source>
</evidence>
<feature type="transmembrane region" description="Helical" evidence="1">
    <location>
        <begin position="288"/>
        <end position="310"/>
    </location>
</feature>
<keyword evidence="1" id="KW-0812">Transmembrane</keyword>
<keyword evidence="1" id="KW-1133">Transmembrane helix</keyword>
<evidence type="ECO:0000313" key="3">
    <source>
        <dbReference type="Proteomes" id="UP000242752"/>
    </source>
</evidence>
<evidence type="ECO:0008006" key="4">
    <source>
        <dbReference type="Google" id="ProtNLM"/>
    </source>
</evidence>
<keyword evidence="1" id="KW-0472">Membrane</keyword>
<sequence length="539" mass="62922">MKKIILFLCVVITLTLSLIIVDSAKSFSFYNHIEKGSQKVNFYFDSTDIPKKHAKDAWPYFTYLSKKYHVHITKVTYVNDSKILIHTTDNELKQKAGKNKKLNIFDSSLSIKVFPLKNTNLTKEGIYQLKGKEKDVHEVIRLINKEVGVVDKMDGDLLTGLSLDFFSTALTLFLIILLFVVLLHHLLNQKRQLKILYDLGYRQHQIVKYIIQGFANFIWLFIVLSMILVLLSYQIIYQDTYIHIALFIVLLVEVVLLVLLYSFTTTTVYFFVKRYTNSKQSYSKQVMIGLYMMISAIAIVLVAMSTIQLITNYKDFEHQKTSLKHWDITKNMYGTNVHYVGQLKSHDIEKKVDMKIKSYFLSSDNQGFISDAENFTYDNGFFLYQLNEKENADIEATGKTIIIDENYLKRHPKKNTQGDDVRQHIQKDDKTQNILVPIKLKRHEQKILQNFKKEFTHVKDFDRDNEDIDSSLNINIIWVKNDVDYFTYNAMIGGTKNTVVSPIAVVETGNTDPLNYGYYFSMYYYFKSHLDNPYETIHS</sequence>
<comment type="caution">
    <text evidence="2">The sequence shown here is derived from an EMBL/GenBank/DDBJ whole genome shotgun (WGS) entry which is preliminary data.</text>
</comment>
<name>A0A2K3YFI3_9STAP</name>
<proteinExistence type="predicted"/>
<reference evidence="2 3" key="1">
    <citation type="submission" date="2017-08" db="EMBL/GenBank/DDBJ databases">
        <title>Draft genome sequences of 64 type strains of genus Staph aureus.</title>
        <authorList>
            <person name="Cole K."/>
            <person name="Golubchik T."/>
            <person name="Russell J."/>
            <person name="Foster D."/>
            <person name="Llewelyn M."/>
            <person name="Wilson D."/>
            <person name="Crook D."/>
            <person name="Paul J."/>
        </authorList>
    </citation>
    <scope>NUCLEOTIDE SEQUENCE [LARGE SCALE GENOMIC DNA]</scope>
    <source>
        <strain evidence="2 3">DSM 21968</strain>
    </source>
</reference>
<feature type="transmembrane region" description="Helical" evidence="1">
    <location>
        <begin position="209"/>
        <end position="236"/>
    </location>
</feature>
<dbReference type="RefSeq" id="WP_103359051.1">
    <property type="nucleotide sequence ID" value="NZ_PPRF01000159.1"/>
</dbReference>
<gene>
    <name evidence="2" type="ORF">CD122_11680</name>
</gene>
<dbReference type="OrthoDB" id="2414108at2"/>
<evidence type="ECO:0000313" key="2">
    <source>
        <dbReference type="EMBL" id="PNZ24104.1"/>
    </source>
</evidence>
<feature type="non-terminal residue" evidence="2">
    <location>
        <position position="539"/>
    </location>
</feature>
<feature type="transmembrane region" description="Helical" evidence="1">
    <location>
        <begin position="165"/>
        <end position="188"/>
    </location>
</feature>
<dbReference type="Proteomes" id="UP000242752">
    <property type="component" value="Unassembled WGS sequence"/>
</dbReference>